<keyword evidence="3" id="KW-0328">Glycosyltransferase</keyword>
<evidence type="ECO:0000256" key="1">
    <source>
        <dbReference type="ARBA" id="ARBA00004323"/>
    </source>
</evidence>
<dbReference type="Pfam" id="PF04577">
    <property type="entry name" value="Glyco_transf_61"/>
    <property type="match status" value="1"/>
</dbReference>
<evidence type="ECO:0000256" key="2">
    <source>
        <dbReference type="ARBA" id="ARBA00004881"/>
    </source>
</evidence>
<keyword evidence="8" id="KW-1185">Reference proteome</keyword>
<keyword evidence="5" id="KW-0325">Glycoprotein</keyword>
<name>A0AAQ3QE63_9LILI</name>
<evidence type="ECO:0000256" key="3">
    <source>
        <dbReference type="ARBA" id="ARBA00022676"/>
    </source>
</evidence>
<dbReference type="PANTHER" id="PTHR20961">
    <property type="entry name" value="GLYCOSYLTRANSFERASE"/>
    <property type="match status" value="1"/>
</dbReference>
<comment type="pathway">
    <text evidence="2">Glycan metabolism.</text>
</comment>
<evidence type="ECO:0000259" key="6">
    <source>
        <dbReference type="Pfam" id="PF04577"/>
    </source>
</evidence>
<dbReference type="GO" id="GO:0000139">
    <property type="term" value="C:Golgi membrane"/>
    <property type="evidence" value="ECO:0007669"/>
    <property type="project" value="UniProtKB-SubCell"/>
</dbReference>
<accession>A0AAQ3QE63</accession>
<feature type="domain" description="Glycosyltransferase 61 catalytic" evidence="6">
    <location>
        <begin position="292"/>
        <end position="403"/>
    </location>
</feature>
<evidence type="ECO:0000256" key="4">
    <source>
        <dbReference type="ARBA" id="ARBA00022679"/>
    </source>
</evidence>
<dbReference type="InterPro" id="IPR007657">
    <property type="entry name" value="Glycosyltransferase_61"/>
</dbReference>
<proteinExistence type="predicted"/>
<dbReference type="EMBL" id="CP136894">
    <property type="protein sequence ID" value="WOL09471.1"/>
    <property type="molecule type" value="Genomic_DNA"/>
</dbReference>
<evidence type="ECO:0000256" key="5">
    <source>
        <dbReference type="ARBA" id="ARBA00023180"/>
    </source>
</evidence>
<gene>
    <name evidence="7" type="ORF">Cni_G18224</name>
</gene>
<dbReference type="AlphaFoldDB" id="A0AAQ3QE63"/>
<evidence type="ECO:0000313" key="7">
    <source>
        <dbReference type="EMBL" id="WOL09471.1"/>
    </source>
</evidence>
<dbReference type="PANTHER" id="PTHR20961:SF5">
    <property type="entry name" value="GLYCOSYLTRANSFERASE-RELATED"/>
    <property type="match status" value="1"/>
</dbReference>
<keyword evidence="4" id="KW-0808">Transferase</keyword>
<dbReference type="InterPro" id="IPR049625">
    <property type="entry name" value="Glyco_transf_61_cat"/>
</dbReference>
<sequence>MKPSDSFSHVQPRKLSSTALCGCLLMAFLLLCFMTLIKSSCSNASTTSVMKLQLSIYKNVSLFSPEESMAEQVGLNANPSLSFEEAQVSDAPIEDESLPMESLDNKSRVVCDFTGENSDTCWIDGDIRVVGELSTVILASPPIDNSNQTENRTWKIRPYTRKFEPATQQLIKEITVTAAEFAPLAPPRCMINHSVPALFFSTGGFVGNYFHDFSDVIIPLFMTGRRFNGQVQFVVSDFNHHFIDKYQPILKRLSHYPAINLDADDRVHCFPHAHVGLLSHKVLGIDSSRSPNGVSMPDFRDLLRTSFSLERSYSKGLVLEQSKNASKPKALLILRKGSRSFINEAPVMSTLEGIGLELITAGPEEAKNLSGFAKMVNSVDVLIGVHGAGLTNMLFLPANATLVQIVPCCGLKAGCRYLFADPAPDMGIRYVDYEIRDEESSLIELYPRDDAVFKDPLSIQKRPGFFDFWNIYLNQQKIKLDVDRFKTTMLSHILQSTKT</sequence>
<comment type="subcellular location">
    <subcellularLocation>
        <location evidence="1">Golgi apparatus membrane</location>
        <topology evidence="1">Single-pass type II membrane protein</topology>
    </subcellularLocation>
</comment>
<organism evidence="7 8">
    <name type="scientific">Canna indica</name>
    <name type="common">Indian-shot</name>
    <dbReference type="NCBI Taxonomy" id="4628"/>
    <lineage>
        <taxon>Eukaryota</taxon>
        <taxon>Viridiplantae</taxon>
        <taxon>Streptophyta</taxon>
        <taxon>Embryophyta</taxon>
        <taxon>Tracheophyta</taxon>
        <taxon>Spermatophyta</taxon>
        <taxon>Magnoliopsida</taxon>
        <taxon>Liliopsida</taxon>
        <taxon>Zingiberales</taxon>
        <taxon>Cannaceae</taxon>
        <taxon>Canna</taxon>
    </lineage>
</organism>
<dbReference type="GO" id="GO:0016763">
    <property type="term" value="F:pentosyltransferase activity"/>
    <property type="evidence" value="ECO:0007669"/>
    <property type="project" value="UniProtKB-ARBA"/>
</dbReference>
<reference evidence="7 8" key="1">
    <citation type="submission" date="2023-10" db="EMBL/GenBank/DDBJ databases">
        <title>Chromosome-scale genome assembly provides insights into flower coloration mechanisms of Canna indica.</title>
        <authorList>
            <person name="Li C."/>
        </authorList>
    </citation>
    <scope>NUCLEOTIDE SEQUENCE [LARGE SCALE GENOMIC DNA]</scope>
    <source>
        <tissue evidence="7">Flower</tissue>
    </source>
</reference>
<protein>
    <recommendedName>
        <fullName evidence="6">Glycosyltransferase 61 catalytic domain-containing protein</fullName>
    </recommendedName>
</protein>
<evidence type="ECO:0000313" key="8">
    <source>
        <dbReference type="Proteomes" id="UP001327560"/>
    </source>
</evidence>
<dbReference type="Proteomes" id="UP001327560">
    <property type="component" value="Chromosome 5"/>
</dbReference>